<keyword evidence="8" id="KW-0378">Hydrolase</keyword>
<keyword evidence="15" id="KW-0539">Nucleus</keyword>
<dbReference type="InterPro" id="IPR027417">
    <property type="entry name" value="P-loop_NTPase"/>
</dbReference>
<evidence type="ECO:0000256" key="4">
    <source>
        <dbReference type="ARBA" id="ARBA00022485"/>
    </source>
</evidence>
<evidence type="ECO:0000256" key="7">
    <source>
        <dbReference type="ARBA" id="ARBA00022763"/>
    </source>
</evidence>
<dbReference type="GO" id="GO:0006289">
    <property type="term" value="P:nucleotide-excision repair"/>
    <property type="evidence" value="ECO:0007669"/>
    <property type="project" value="TreeGrafter"/>
</dbReference>
<keyword evidence="13" id="KW-0234">DNA repair</keyword>
<dbReference type="InterPro" id="IPR010614">
    <property type="entry name" value="RAD3-like_helicase_DEAD"/>
</dbReference>
<dbReference type="InterPro" id="IPR045028">
    <property type="entry name" value="DinG/Rad3-like"/>
</dbReference>
<keyword evidence="14" id="KW-0413">Isomerase</keyword>
<name>A0A8J2MRI1_COTCN</name>
<dbReference type="GO" id="GO:0046872">
    <property type="term" value="F:metal ion binding"/>
    <property type="evidence" value="ECO:0007669"/>
    <property type="project" value="UniProtKB-KW"/>
</dbReference>
<keyword evidence="7" id="KW-0227">DNA damage</keyword>
<dbReference type="GO" id="GO:0005524">
    <property type="term" value="F:ATP binding"/>
    <property type="evidence" value="ECO:0007669"/>
    <property type="project" value="UniProtKB-KW"/>
</dbReference>
<comment type="catalytic activity">
    <reaction evidence="17">
        <text>ATP + H2O = ADP + phosphate + H(+)</text>
        <dbReference type="Rhea" id="RHEA:13065"/>
        <dbReference type="ChEBI" id="CHEBI:15377"/>
        <dbReference type="ChEBI" id="CHEBI:15378"/>
        <dbReference type="ChEBI" id="CHEBI:30616"/>
        <dbReference type="ChEBI" id="CHEBI:43474"/>
        <dbReference type="ChEBI" id="CHEBI:456216"/>
        <dbReference type="EC" id="5.6.2.3"/>
    </reaction>
</comment>
<dbReference type="AlphaFoldDB" id="A0A8J2MRI1"/>
<reference evidence="21" key="1">
    <citation type="submission" date="2021-04" db="EMBL/GenBank/DDBJ databases">
        <authorList>
            <person name="Chebbi M.A.C M."/>
        </authorList>
    </citation>
    <scope>NUCLEOTIDE SEQUENCE</scope>
</reference>
<dbReference type="GO" id="GO:0003677">
    <property type="term" value="F:DNA binding"/>
    <property type="evidence" value="ECO:0007669"/>
    <property type="project" value="InterPro"/>
</dbReference>
<feature type="domain" description="Helicase ATP-binding" evidence="20">
    <location>
        <begin position="1"/>
        <end position="282"/>
    </location>
</feature>
<dbReference type="GO" id="GO:1990918">
    <property type="term" value="P:double-strand break repair involved in meiotic recombination"/>
    <property type="evidence" value="ECO:0007669"/>
    <property type="project" value="TreeGrafter"/>
</dbReference>
<evidence type="ECO:0000256" key="5">
    <source>
        <dbReference type="ARBA" id="ARBA00022723"/>
    </source>
</evidence>
<evidence type="ECO:0000256" key="12">
    <source>
        <dbReference type="ARBA" id="ARBA00023014"/>
    </source>
</evidence>
<dbReference type="SMART" id="SM00488">
    <property type="entry name" value="DEXDc2"/>
    <property type="match status" value="1"/>
</dbReference>
<comment type="similarity">
    <text evidence="3">Belongs to the DEAD box helicase family. DEAH subfamily.</text>
</comment>
<feature type="region of interest" description="Disordered" evidence="19">
    <location>
        <begin position="290"/>
        <end position="314"/>
    </location>
</feature>
<dbReference type="Pfam" id="PF13307">
    <property type="entry name" value="Helicase_C_2"/>
    <property type="match status" value="1"/>
</dbReference>
<keyword evidence="22" id="KW-1185">Reference proteome</keyword>
<dbReference type="Gene3D" id="3.40.50.300">
    <property type="entry name" value="P-loop containing nucleotide triphosphate hydrolases"/>
    <property type="match status" value="2"/>
</dbReference>
<evidence type="ECO:0000256" key="17">
    <source>
        <dbReference type="ARBA" id="ARBA00048954"/>
    </source>
</evidence>
<dbReference type="OrthoDB" id="19182at2759"/>
<dbReference type="EMBL" id="CAJNRD030001123">
    <property type="protein sequence ID" value="CAG5103593.1"/>
    <property type="molecule type" value="Genomic_DNA"/>
</dbReference>
<dbReference type="GO" id="GO:0051539">
    <property type="term" value="F:4 iron, 4 sulfur cluster binding"/>
    <property type="evidence" value="ECO:0007669"/>
    <property type="project" value="UniProtKB-KW"/>
</dbReference>
<evidence type="ECO:0000256" key="10">
    <source>
        <dbReference type="ARBA" id="ARBA00022840"/>
    </source>
</evidence>
<dbReference type="SUPFAM" id="SSF52540">
    <property type="entry name" value="P-loop containing nucleoside triphosphate hydrolases"/>
    <property type="match status" value="1"/>
</dbReference>
<keyword evidence="11" id="KW-0408">Iron</keyword>
<evidence type="ECO:0000256" key="15">
    <source>
        <dbReference type="ARBA" id="ARBA00023242"/>
    </source>
</evidence>
<keyword evidence="10" id="KW-0067">ATP-binding</keyword>
<evidence type="ECO:0000256" key="13">
    <source>
        <dbReference type="ARBA" id="ARBA00023204"/>
    </source>
</evidence>
<dbReference type="NCBIfam" id="TIGR00604">
    <property type="entry name" value="rad3"/>
    <property type="match status" value="1"/>
</dbReference>
<proteinExistence type="inferred from homology"/>
<evidence type="ECO:0000256" key="8">
    <source>
        <dbReference type="ARBA" id="ARBA00022801"/>
    </source>
</evidence>
<comment type="cofactor">
    <cofactor evidence="1">
        <name>[4Fe-4S] cluster</name>
        <dbReference type="ChEBI" id="CHEBI:49883"/>
    </cofactor>
</comment>
<dbReference type="PROSITE" id="PS51193">
    <property type="entry name" value="HELICASE_ATP_BIND_2"/>
    <property type="match status" value="1"/>
</dbReference>
<dbReference type="FunFam" id="3.40.50.300:FF:000731">
    <property type="entry name" value="Fanconi anemia group J protein homolog"/>
    <property type="match status" value="1"/>
</dbReference>
<dbReference type="Pfam" id="PF06733">
    <property type="entry name" value="DEAD_2"/>
    <property type="match status" value="1"/>
</dbReference>
<keyword evidence="4" id="KW-0004">4Fe-4S</keyword>
<dbReference type="InterPro" id="IPR013020">
    <property type="entry name" value="Rad3/Chl1-like"/>
</dbReference>
<dbReference type="InterPro" id="IPR006555">
    <property type="entry name" value="ATP-dep_Helicase_C"/>
</dbReference>
<feature type="non-terminal residue" evidence="21">
    <location>
        <position position="1"/>
    </location>
</feature>
<keyword evidence="12" id="KW-0411">Iron-sulfur</keyword>
<organism evidence="21 22">
    <name type="scientific">Cotesia congregata</name>
    <name type="common">Parasitoid wasp</name>
    <name type="synonym">Apanteles congregatus</name>
    <dbReference type="NCBI Taxonomy" id="51543"/>
    <lineage>
        <taxon>Eukaryota</taxon>
        <taxon>Metazoa</taxon>
        <taxon>Ecdysozoa</taxon>
        <taxon>Arthropoda</taxon>
        <taxon>Hexapoda</taxon>
        <taxon>Insecta</taxon>
        <taxon>Pterygota</taxon>
        <taxon>Neoptera</taxon>
        <taxon>Endopterygota</taxon>
        <taxon>Hymenoptera</taxon>
        <taxon>Apocrita</taxon>
        <taxon>Ichneumonoidea</taxon>
        <taxon>Braconidae</taxon>
        <taxon>Microgastrinae</taxon>
        <taxon>Cotesia</taxon>
    </lineage>
</organism>
<dbReference type="GO" id="GO:0005634">
    <property type="term" value="C:nucleus"/>
    <property type="evidence" value="ECO:0007669"/>
    <property type="project" value="UniProtKB-SubCell"/>
</dbReference>
<dbReference type="Proteomes" id="UP000786811">
    <property type="component" value="Unassembled WGS sequence"/>
</dbReference>
<dbReference type="SMART" id="SM00491">
    <property type="entry name" value="HELICc2"/>
    <property type="match status" value="1"/>
</dbReference>
<evidence type="ECO:0000259" key="20">
    <source>
        <dbReference type="PROSITE" id="PS51193"/>
    </source>
</evidence>
<dbReference type="GO" id="GO:0016818">
    <property type="term" value="F:hydrolase activity, acting on acid anhydrides, in phosphorus-containing anhydrides"/>
    <property type="evidence" value="ECO:0007669"/>
    <property type="project" value="InterPro"/>
</dbReference>
<evidence type="ECO:0000313" key="21">
    <source>
        <dbReference type="EMBL" id="CAG5103593.1"/>
    </source>
</evidence>
<keyword evidence="5" id="KW-0479">Metal-binding</keyword>
<comment type="subcellular location">
    <subcellularLocation>
        <location evidence="2">Nucleus</location>
    </subcellularLocation>
</comment>
<gene>
    <name evidence="21" type="ORF">HICCMSTLAB_LOCUS11587</name>
</gene>
<dbReference type="CDD" id="cd18788">
    <property type="entry name" value="SF2_C_XPD"/>
    <property type="match status" value="1"/>
</dbReference>
<accession>A0A8J2MRI1</accession>
<comment type="caution">
    <text evidence="21">The sequence shown here is derived from an EMBL/GenBank/DDBJ whole genome shotgun (WGS) entry which is preliminary data.</text>
</comment>
<feature type="compositionally biased region" description="Basic and acidic residues" evidence="19">
    <location>
        <begin position="290"/>
        <end position="310"/>
    </location>
</feature>
<evidence type="ECO:0000256" key="14">
    <source>
        <dbReference type="ARBA" id="ARBA00023235"/>
    </source>
</evidence>
<dbReference type="PANTHER" id="PTHR11472">
    <property type="entry name" value="DNA REPAIR DEAD HELICASE RAD3/XP-D SUBFAMILY MEMBER"/>
    <property type="match status" value="1"/>
</dbReference>
<dbReference type="InterPro" id="IPR006554">
    <property type="entry name" value="Helicase-like_DEXD_c2"/>
</dbReference>
<evidence type="ECO:0000256" key="3">
    <source>
        <dbReference type="ARBA" id="ARBA00008792"/>
    </source>
</evidence>
<dbReference type="EC" id="5.6.2.3" evidence="16"/>
<sequence length="690" mass="79733">QYKTQFQEWINQQCNTEFNDVDMELEELPEKNKINDKDKVKAPVEEPKKVPKIYYGSRTHRQISQVIKELRRTAYSNAKMTILSSREFTCIQTSNRNKTELCNDLLDPIKKQGCPFYNESNKRVLSTYKSLDRSTIPQPWDIEELVEVGKEYGCCPYFAARNLLPEADIIFCPYNYLIDPNIRKSMQISLKDEIVILDEAHNIEDICRDSASDTFRVDELMEVIKECEHLITNVAKDKIPQYAPDGKSDQLTSKFWSSRELLELMSVNKLERQNHYQYKKAALEAIEKHNEAKEKSREQPNPHADPKKLVSDPTISPNTVRVLERLNLAIDMLTSDQFSSDFRALIREVPERFCQKIITRSPSASQKPRNQRIRMLDLLCMNPAVVFSPLANSARSIILASGTLSPTSSFSSELNTKFSHMLHANHVIPKEQVLVKAISQGPNNVALRATYANVNTWRFQDELGQVLLDVCQTVPFGVLCFFSSYTAMKTLTDRWWQNGVMTKLHQCKRILEEPRVSKDLSEVMREYRSIIRQCEEGTIEDSRITGVILFAVFRGKVAEGIDFSDNEARCVITIGIPYAVRNDPAVELKLAYNDFHTKERKLLRGTEWYAVQAFRALNQALGRCIRHKGDWGAILLIDDRFLLPQNQSYLPNWVKSMWSNRSKDYNLRENLKQFVSQRTKADNERKMLAD</sequence>
<dbReference type="PANTHER" id="PTHR11472:SF47">
    <property type="entry name" value="FANCONI ANEMIA GROUP J PROTEIN"/>
    <property type="match status" value="1"/>
</dbReference>
<dbReference type="InterPro" id="IPR014013">
    <property type="entry name" value="Helic_SF1/SF2_ATP-bd_DinG/Rad3"/>
</dbReference>
<evidence type="ECO:0000256" key="16">
    <source>
        <dbReference type="ARBA" id="ARBA00044969"/>
    </source>
</evidence>
<evidence type="ECO:0000256" key="11">
    <source>
        <dbReference type="ARBA" id="ARBA00023004"/>
    </source>
</evidence>
<keyword evidence="6" id="KW-0547">Nucleotide-binding</keyword>
<dbReference type="GO" id="GO:0043139">
    <property type="term" value="F:5'-3' DNA helicase activity"/>
    <property type="evidence" value="ECO:0007669"/>
    <property type="project" value="UniProtKB-EC"/>
</dbReference>
<evidence type="ECO:0000256" key="2">
    <source>
        <dbReference type="ARBA" id="ARBA00004123"/>
    </source>
</evidence>
<keyword evidence="9" id="KW-0347">Helicase</keyword>
<evidence type="ECO:0000256" key="19">
    <source>
        <dbReference type="SAM" id="MobiDB-lite"/>
    </source>
</evidence>
<protein>
    <recommendedName>
        <fullName evidence="16">DNA 5'-3' helicase</fullName>
        <ecNumber evidence="16">5.6.2.3</ecNumber>
    </recommendedName>
    <alternativeName>
        <fullName evidence="18">DNA 5'-3' helicase FANCJ</fullName>
    </alternativeName>
</protein>
<evidence type="ECO:0000313" key="22">
    <source>
        <dbReference type="Proteomes" id="UP000786811"/>
    </source>
</evidence>
<evidence type="ECO:0000256" key="6">
    <source>
        <dbReference type="ARBA" id="ARBA00022741"/>
    </source>
</evidence>
<evidence type="ECO:0000256" key="1">
    <source>
        <dbReference type="ARBA" id="ARBA00001966"/>
    </source>
</evidence>
<evidence type="ECO:0000256" key="9">
    <source>
        <dbReference type="ARBA" id="ARBA00022806"/>
    </source>
</evidence>
<evidence type="ECO:0000256" key="18">
    <source>
        <dbReference type="ARBA" id="ARBA00082714"/>
    </source>
</evidence>